<organism evidence="2 3">
    <name type="scientific">Musa troglodytarum</name>
    <name type="common">fe'i banana</name>
    <dbReference type="NCBI Taxonomy" id="320322"/>
    <lineage>
        <taxon>Eukaryota</taxon>
        <taxon>Viridiplantae</taxon>
        <taxon>Streptophyta</taxon>
        <taxon>Embryophyta</taxon>
        <taxon>Tracheophyta</taxon>
        <taxon>Spermatophyta</taxon>
        <taxon>Magnoliopsida</taxon>
        <taxon>Liliopsida</taxon>
        <taxon>Zingiberales</taxon>
        <taxon>Musaceae</taxon>
        <taxon>Musa</taxon>
    </lineage>
</organism>
<evidence type="ECO:0000313" key="2">
    <source>
        <dbReference type="EMBL" id="URE40900.1"/>
    </source>
</evidence>
<name>A0A9E7HVU8_9LILI</name>
<sequence>MSWGPYSPSCWCSPATLHRSSAGRTSTASAGTTSGAAAGPPRRAREPSPPERQRQAMGAARLETAVPARPPLGSLRPIRPR</sequence>
<dbReference type="GO" id="GO:0016740">
    <property type="term" value="F:transferase activity"/>
    <property type="evidence" value="ECO:0007669"/>
    <property type="project" value="UniProtKB-KW"/>
</dbReference>
<gene>
    <name evidence="2" type="ORF">MUK42_17969</name>
</gene>
<evidence type="ECO:0000313" key="3">
    <source>
        <dbReference type="Proteomes" id="UP001055439"/>
    </source>
</evidence>
<proteinExistence type="predicted"/>
<keyword evidence="2" id="KW-0808">Transferase</keyword>
<evidence type="ECO:0000256" key="1">
    <source>
        <dbReference type="SAM" id="MobiDB-lite"/>
    </source>
</evidence>
<reference evidence="2" key="1">
    <citation type="submission" date="2022-05" db="EMBL/GenBank/DDBJ databases">
        <title>The Musa troglodytarum L. genome provides insights into the mechanism of non-climacteric behaviour and enrichment of carotenoids.</title>
        <authorList>
            <person name="Wang J."/>
        </authorList>
    </citation>
    <scope>NUCLEOTIDE SEQUENCE</scope>
    <source>
        <tissue evidence="2">Leaf</tissue>
    </source>
</reference>
<dbReference type="AlphaFoldDB" id="A0A9E7HVU8"/>
<feature type="region of interest" description="Disordered" evidence="1">
    <location>
        <begin position="14"/>
        <end position="81"/>
    </location>
</feature>
<dbReference type="OrthoDB" id="411524at2759"/>
<dbReference type="EMBL" id="CP097510">
    <property type="protein sequence ID" value="URE40900.1"/>
    <property type="molecule type" value="Genomic_DNA"/>
</dbReference>
<feature type="compositionally biased region" description="Low complexity" evidence="1">
    <location>
        <begin position="19"/>
        <end position="41"/>
    </location>
</feature>
<feature type="compositionally biased region" description="Basic and acidic residues" evidence="1">
    <location>
        <begin position="43"/>
        <end position="54"/>
    </location>
</feature>
<dbReference type="Proteomes" id="UP001055439">
    <property type="component" value="Chromosome 8"/>
</dbReference>
<keyword evidence="3" id="KW-1185">Reference proteome</keyword>
<accession>A0A9E7HVU8</accession>
<protein>
    <submittedName>
        <fullName evidence="2">Glycosyl transferase family 8</fullName>
    </submittedName>
</protein>